<dbReference type="InterPro" id="IPR016410">
    <property type="entry name" value="Phage_imm"/>
</dbReference>
<keyword evidence="2" id="KW-0472">Membrane</keyword>
<evidence type="ECO:0000256" key="1">
    <source>
        <dbReference type="SAM" id="MobiDB-lite"/>
    </source>
</evidence>
<keyword evidence="2" id="KW-1133">Transmembrane helix</keyword>
<dbReference type="Proteomes" id="UP000321079">
    <property type="component" value="Unassembled WGS sequence"/>
</dbReference>
<evidence type="ECO:0000256" key="3">
    <source>
        <dbReference type="SAM" id="SignalP"/>
    </source>
</evidence>
<feature type="transmembrane region" description="Helical" evidence="2">
    <location>
        <begin position="393"/>
        <end position="411"/>
    </location>
</feature>
<keyword evidence="2" id="KW-0812">Transmembrane</keyword>
<feature type="chain" id="PRO_5022146650" description="Superinfection immunity protein" evidence="3">
    <location>
        <begin position="32"/>
        <end position="453"/>
    </location>
</feature>
<dbReference type="Pfam" id="PF14373">
    <property type="entry name" value="Imm_superinfect"/>
    <property type="match status" value="1"/>
</dbReference>
<evidence type="ECO:0000313" key="4">
    <source>
        <dbReference type="EMBL" id="GEK96887.1"/>
    </source>
</evidence>
<keyword evidence="5" id="KW-1185">Reference proteome</keyword>
<organism evidence="4 5">
    <name type="scientific">Gluconobacter kanchanaburiensis NBRC 103587</name>
    <dbReference type="NCBI Taxonomy" id="1307948"/>
    <lineage>
        <taxon>Bacteria</taxon>
        <taxon>Pseudomonadati</taxon>
        <taxon>Pseudomonadota</taxon>
        <taxon>Alphaproteobacteria</taxon>
        <taxon>Acetobacterales</taxon>
        <taxon>Acetobacteraceae</taxon>
        <taxon>Gluconobacter</taxon>
    </lineage>
</organism>
<evidence type="ECO:0000313" key="5">
    <source>
        <dbReference type="Proteomes" id="UP000321079"/>
    </source>
</evidence>
<feature type="transmembrane region" description="Helical" evidence="2">
    <location>
        <begin position="423"/>
        <end position="445"/>
    </location>
</feature>
<name>A0A511BGF4_9PROT</name>
<reference evidence="4 5" key="1">
    <citation type="submission" date="2019-07" db="EMBL/GenBank/DDBJ databases">
        <title>Whole genome shotgun sequence of Gluconobacter kanchanaburiensis NBRC 103587.</title>
        <authorList>
            <person name="Hosoyama A."/>
            <person name="Uohara A."/>
            <person name="Ohji S."/>
            <person name="Ichikawa N."/>
        </authorList>
    </citation>
    <scope>NUCLEOTIDE SEQUENCE [LARGE SCALE GENOMIC DNA]</scope>
    <source>
        <strain evidence="4 5">NBRC 103587</strain>
    </source>
</reference>
<gene>
    <name evidence="4" type="ORF">GKA01_20840</name>
</gene>
<dbReference type="EMBL" id="BJVA01000013">
    <property type="protein sequence ID" value="GEK96887.1"/>
    <property type="molecule type" value="Genomic_DNA"/>
</dbReference>
<sequence>MEADNFMMNNLKNTLPAALLLAVLSSGLAYARPAAPIAHAILENSAHASLSAQGVSAALDIRKVAKCDIPIVWTDADSSPASPCHMAFLTLRAPGYPRSPTVSFPLSPYGADEGMTQLKMSFRKLDASSALPQVLVSAYTGGAHCCSLTSIFDLRPDGRWAHLELGAMDGDGEPDIEDIAGDGQQEILTADQSFLYAFASHAGSEAPVVISRYHDGELENVTRDPVYRTYLKDDLARRRRVWVKGGRFEPNGFLAYEVATRANIGDFSDGWRDMLAHAQSTEASGFGLSACDLKPAAEKQNGHGCSPAEKKPLPFPQALAAFLVQTGYITAEQARSVTEPQKQTADSRATAPAPMKDGPAPTNAPLPSSAAARPAENSEAVSASGLFAKSGTLFPLLASLALLVYLVPLLIAYRRHTANQHRIAMITILLGWTGVGWIIALIMALSQPSSRKG</sequence>
<protein>
    <recommendedName>
        <fullName evidence="6">Superinfection immunity protein</fullName>
    </recommendedName>
</protein>
<feature type="region of interest" description="Disordered" evidence="1">
    <location>
        <begin position="334"/>
        <end position="375"/>
    </location>
</feature>
<evidence type="ECO:0000256" key="2">
    <source>
        <dbReference type="SAM" id="Phobius"/>
    </source>
</evidence>
<keyword evidence="3" id="KW-0732">Signal</keyword>
<comment type="caution">
    <text evidence="4">The sequence shown here is derived from an EMBL/GenBank/DDBJ whole genome shotgun (WGS) entry which is preliminary data.</text>
</comment>
<evidence type="ECO:0008006" key="6">
    <source>
        <dbReference type="Google" id="ProtNLM"/>
    </source>
</evidence>
<feature type="compositionally biased region" description="Polar residues" evidence="1">
    <location>
        <begin position="334"/>
        <end position="347"/>
    </location>
</feature>
<dbReference type="AlphaFoldDB" id="A0A511BGF4"/>
<proteinExistence type="predicted"/>
<feature type="compositionally biased region" description="Low complexity" evidence="1">
    <location>
        <begin position="365"/>
        <end position="375"/>
    </location>
</feature>
<feature type="signal peptide" evidence="3">
    <location>
        <begin position="1"/>
        <end position="31"/>
    </location>
</feature>
<accession>A0A511BGF4</accession>